<accession>A0ACB8DI60</accession>
<dbReference type="Proteomes" id="UP000821865">
    <property type="component" value="Chromosome 11"/>
</dbReference>
<dbReference type="EMBL" id="CM023480">
    <property type="protein sequence ID" value="KAH7970254.1"/>
    <property type="molecule type" value="Genomic_DNA"/>
</dbReference>
<evidence type="ECO:0000313" key="2">
    <source>
        <dbReference type="Proteomes" id="UP000821865"/>
    </source>
</evidence>
<sequence>MTEENARCSVSVCYIPIQDSYASAGLVSFVAGLSSSVCVRGSHRHWVIIFDHGDDLMILYEADKDNMTGNLTGRISWKSRTSVEDIYRHRTYLGNHVIPKARIQAAVQMMSKAGPYDITKNNCQTWAKQLLRKLAVEPQVELDAEEVIREVFDPATVSLLLTCGLAMSALILTPKCDNGPIEELFTRCT</sequence>
<keyword evidence="2" id="KW-1185">Reference proteome</keyword>
<reference evidence="1" key="1">
    <citation type="submission" date="2020-05" db="EMBL/GenBank/DDBJ databases">
        <title>Large-scale comparative analyses of tick genomes elucidate their genetic diversity and vector capacities.</title>
        <authorList>
            <person name="Jia N."/>
            <person name="Wang J."/>
            <person name="Shi W."/>
            <person name="Du L."/>
            <person name="Sun Y."/>
            <person name="Zhan W."/>
            <person name="Jiang J."/>
            <person name="Wang Q."/>
            <person name="Zhang B."/>
            <person name="Ji P."/>
            <person name="Sakyi L.B."/>
            <person name="Cui X."/>
            <person name="Yuan T."/>
            <person name="Jiang B."/>
            <person name="Yang W."/>
            <person name="Lam T.T.-Y."/>
            <person name="Chang Q."/>
            <person name="Ding S."/>
            <person name="Wang X."/>
            <person name="Zhu J."/>
            <person name="Ruan X."/>
            <person name="Zhao L."/>
            <person name="Wei J."/>
            <person name="Que T."/>
            <person name="Du C."/>
            <person name="Cheng J."/>
            <person name="Dai P."/>
            <person name="Han X."/>
            <person name="Huang E."/>
            <person name="Gao Y."/>
            <person name="Liu J."/>
            <person name="Shao H."/>
            <person name="Ye R."/>
            <person name="Li L."/>
            <person name="Wei W."/>
            <person name="Wang X."/>
            <person name="Wang C."/>
            <person name="Yang T."/>
            <person name="Huo Q."/>
            <person name="Li W."/>
            <person name="Guo W."/>
            <person name="Chen H."/>
            <person name="Zhou L."/>
            <person name="Ni X."/>
            <person name="Tian J."/>
            <person name="Zhou Y."/>
            <person name="Sheng Y."/>
            <person name="Liu T."/>
            <person name="Pan Y."/>
            <person name="Xia L."/>
            <person name="Li J."/>
            <person name="Zhao F."/>
            <person name="Cao W."/>
        </authorList>
    </citation>
    <scope>NUCLEOTIDE SEQUENCE</scope>
    <source>
        <strain evidence="1">Dsil-2018</strain>
    </source>
</reference>
<evidence type="ECO:0000313" key="1">
    <source>
        <dbReference type="EMBL" id="KAH7970254.1"/>
    </source>
</evidence>
<gene>
    <name evidence="1" type="ORF">HPB49_001709</name>
</gene>
<proteinExistence type="predicted"/>
<comment type="caution">
    <text evidence="1">The sequence shown here is derived from an EMBL/GenBank/DDBJ whole genome shotgun (WGS) entry which is preliminary data.</text>
</comment>
<name>A0ACB8DI60_DERSI</name>
<protein>
    <submittedName>
        <fullName evidence="1">Uncharacterized protein</fullName>
    </submittedName>
</protein>
<organism evidence="1 2">
    <name type="scientific">Dermacentor silvarum</name>
    <name type="common">Tick</name>
    <dbReference type="NCBI Taxonomy" id="543639"/>
    <lineage>
        <taxon>Eukaryota</taxon>
        <taxon>Metazoa</taxon>
        <taxon>Ecdysozoa</taxon>
        <taxon>Arthropoda</taxon>
        <taxon>Chelicerata</taxon>
        <taxon>Arachnida</taxon>
        <taxon>Acari</taxon>
        <taxon>Parasitiformes</taxon>
        <taxon>Ixodida</taxon>
        <taxon>Ixodoidea</taxon>
        <taxon>Ixodidae</taxon>
        <taxon>Rhipicephalinae</taxon>
        <taxon>Dermacentor</taxon>
    </lineage>
</organism>